<dbReference type="InterPro" id="IPR004242">
    <property type="entry name" value="Transposase_21"/>
</dbReference>
<dbReference type="PANTHER" id="PTHR48258:SF3">
    <property type="entry name" value="FK506-BINDING PROTEIN 4-LIKE ISOFORM X1"/>
    <property type="match status" value="1"/>
</dbReference>
<dbReference type="PANTHER" id="PTHR48258">
    <property type="entry name" value="DUF4218 DOMAIN-CONTAINING PROTEIN-RELATED"/>
    <property type="match status" value="1"/>
</dbReference>
<dbReference type="EMBL" id="KQ484151">
    <property type="protein sequence ID" value="KYP36984.1"/>
    <property type="molecule type" value="Genomic_DNA"/>
</dbReference>
<dbReference type="Proteomes" id="UP000075243">
    <property type="component" value="Unassembled WGS sequence"/>
</dbReference>
<dbReference type="Pfam" id="PF02992">
    <property type="entry name" value="Transposase_21"/>
    <property type="match status" value="1"/>
</dbReference>
<protein>
    <submittedName>
        <fullName evidence="1">Uncharacterized protein</fullName>
    </submittedName>
</protein>
<evidence type="ECO:0000313" key="2">
    <source>
        <dbReference type="Proteomes" id="UP000075243"/>
    </source>
</evidence>
<accession>A0A151R323</accession>
<keyword evidence="2" id="KW-1185">Reference proteome</keyword>
<name>A0A151R323_CAJCA</name>
<sequence>MRWHSENQKDPTILCHPSDGEARKHFDRIHPEFSHDPRNVRLGLCANEFNPFGLFDSMEHLPIHLPYESKVGGPVQYRWMYPFERYKNWLHHLHTIILYLSSNLLNVNSSF</sequence>
<gene>
    <name evidence="1" type="ORF">KK1_041860</name>
</gene>
<reference evidence="1" key="1">
    <citation type="journal article" date="2012" name="Nat. Biotechnol.">
        <title>Draft genome sequence of pigeonpea (Cajanus cajan), an orphan legume crop of resource-poor farmers.</title>
        <authorList>
            <person name="Varshney R.K."/>
            <person name="Chen W."/>
            <person name="Li Y."/>
            <person name="Bharti A.K."/>
            <person name="Saxena R.K."/>
            <person name="Schlueter J.A."/>
            <person name="Donoghue M.T."/>
            <person name="Azam S."/>
            <person name="Fan G."/>
            <person name="Whaley A.M."/>
            <person name="Farmer A.D."/>
            <person name="Sheridan J."/>
            <person name="Iwata A."/>
            <person name="Tuteja R."/>
            <person name="Penmetsa R.V."/>
            <person name="Wu W."/>
            <person name="Upadhyaya H.D."/>
            <person name="Yang S.P."/>
            <person name="Shah T."/>
            <person name="Saxena K.B."/>
            <person name="Michael T."/>
            <person name="McCombie W.R."/>
            <person name="Yang B."/>
            <person name="Zhang G."/>
            <person name="Yang H."/>
            <person name="Wang J."/>
            <person name="Spillane C."/>
            <person name="Cook D.R."/>
            <person name="May G.D."/>
            <person name="Xu X."/>
            <person name="Jackson S.A."/>
        </authorList>
    </citation>
    <scope>NUCLEOTIDE SEQUENCE [LARGE SCALE GENOMIC DNA]</scope>
</reference>
<dbReference type="AlphaFoldDB" id="A0A151R323"/>
<evidence type="ECO:0000313" key="1">
    <source>
        <dbReference type="EMBL" id="KYP36984.1"/>
    </source>
</evidence>
<proteinExistence type="predicted"/>
<organism evidence="1 2">
    <name type="scientific">Cajanus cajan</name>
    <name type="common">Pigeon pea</name>
    <name type="synonym">Cajanus indicus</name>
    <dbReference type="NCBI Taxonomy" id="3821"/>
    <lineage>
        <taxon>Eukaryota</taxon>
        <taxon>Viridiplantae</taxon>
        <taxon>Streptophyta</taxon>
        <taxon>Embryophyta</taxon>
        <taxon>Tracheophyta</taxon>
        <taxon>Spermatophyta</taxon>
        <taxon>Magnoliopsida</taxon>
        <taxon>eudicotyledons</taxon>
        <taxon>Gunneridae</taxon>
        <taxon>Pentapetalae</taxon>
        <taxon>rosids</taxon>
        <taxon>fabids</taxon>
        <taxon>Fabales</taxon>
        <taxon>Fabaceae</taxon>
        <taxon>Papilionoideae</taxon>
        <taxon>50 kb inversion clade</taxon>
        <taxon>NPAAA clade</taxon>
        <taxon>indigoferoid/millettioid clade</taxon>
        <taxon>Phaseoleae</taxon>
        <taxon>Cajanus</taxon>
    </lineage>
</organism>
<dbReference type="Gramene" id="C.cajan_39489.t">
    <property type="protein sequence ID" value="C.cajan_39489.t"/>
    <property type="gene ID" value="C.cajan_39489"/>
</dbReference>